<name>A0AAE0PG98_SORBR</name>
<comment type="caution">
    <text evidence="1">The sequence shown here is derived from an EMBL/GenBank/DDBJ whole genome shotgun (WGS) entry which is preliminary data.</text>
</comment>
<protein>
    <submittedName>
        <fullName evidence="1">Uncharacterized protein</fullName>
    </submittedName>
</protein>
<keyword evidence="2" id="KW-1185">Reference proteome</keyword>
<organism evidence="1 2">
    <name type="scientific">Sordaria brevicollis</name>
    <dbReference type="NCBI Taxonomy" id="83679"/>
    <lineage>
        <taxon>Eukaryota</taxon>
        <taxon>Fungi</taxon>
        <taxon>Dikarya</taxon>
        <taxon>Ascomycota</taxon>
        <taxon>Pezizomycotina</taxon>
        <taxon>Sordariomycetes</taxon>
        <taxon>Sordariomycetidae</taxon>
        <taxon>Sordariales</taxon>
        <taxon>Sordariaceae</taxon>
        <taxon>Sordaria</taxon>
    </lineage>
</organism>
<reference evidence="1" key="1">
    <citation type="journal article" date="2023" name="Mol. Phylogenet. Evol.">
        <title>Genome-scale phylogeny and comparative genomics of the fungal order Sordariales.</title>
        <authorList>
            <person name="Hensen N."/>
            <person name="Bonometti L."/>
            <person name="Westerberg I."/>
            <person name="Brannstrom I.O."/>
            <person name="Guillou S."/>
            <person name="Cros-Aarteil S."/>
            <person name="Calhoun S."/>
            <person name="Haridas S."/>
            <person name="Kuo A."/>
            <person name="Mondo S."/>
            <person name="Pangilinan J."/>
            <person name="Riley R."/>
            <person name="LaButti K."/>
            <person name="Andreopoulos B."/>
            <person name="Lipzen A."/>
            <person name="Chen C."/>
            <person name="Yan M."/>
            <person name="Daum C."/>
            <person name="Ng V."/>
            <person name="Clum A."/>
            <person name="Steindorff A."/>
            <person name="Ohm R.A."/>
            <person name="Martin F."/>
            <person name="Silar P."/>
            <person name="Natvig D.O."/>
            <person name="Lalanne C."/>
            <person name="Gautier V."/>
            <person name="Ament-Velasquez S.L."/>
            <person name="Kruys A."/>
            <person name="Hutchinson M.I."/>
            <person name="Powell A.J."/>
            <person name="Barry K."/>
            <person name="Miller A.N."/>
            <person name="Grigoriev I.V."/>
            <person name="Debuchy R."/>
            <person name="Gladieux P."/>
            <person name="Hiltunen Thoren M."/>
            <person name="Johannesson H."/>
        </authorList>
    </citation>
    <scope>NUCLEOTIDE SEQUENCE</scope>
    <source>
        <strain evidence="1">FGSC 1904</strain>
    </source>
</reference>
<reference evidence="1" key="2">
    <citation type="submission" date="2023-07" db="EMBL/GenBank/DDBJ databases">
        <authorList>
            <consortium name="Lawrence Berkeley National Laboratory"/>
            <person name="Haridas S."/>
            <person name="Hensen N."/>
            <person name="Bonometti L."/>
            <person name="Westerberg I."/>
            <person name="Brannstrom I.O."/>
            <person name="Guillou S."/>
            <person name="Cros-Aarteil S."/>
            <person name="Calhoun S."/>
            <person name="Kuo A."/>
            <person name="Mondo S."/>
            <person name="Pangilinan J."/>
            <person name="Riley R."/>
            <person name="LaButti K."/>
            <person name="Andreopoulos B."/>
            <person name="Lipzen A."/>
            <person name="Chen C."/>
            <person name="Yanf M."/>
            <person name="Daum C."/>
            <person name="Ng V."/>
            <person name="Clum A."/>
            <person name="Steindorff A."/>
            <person name="Ohm R."/>
            <person name="Martin F."/>
            <person name="Silar P."/>
            <person name="Natvig D."/>
            <person name="Lalanne C."/>
            <person name="Gautier V."/>
            <person name="Ament-velasquez S.L."/>
            <person name="Kruys A."/>
            <person name="Hutchinson M.I."/>
            <person name="Powell A.J."/>
            <person name="Barry K."/>
            <person name="Miller A.N."/>
            <person name="Grigoriev I.V."/>
            <person name="Debuchy R."/>
            <person name="Gladieux P."/>
            <person name="Thoren M.H."/>
            <person name="Johannesson H."/>
        </authorList>
    </citation>
    <scope>NUCLEOTIDE SEQUENCE</scope>
    <source>
        <strain evidence="1">FGSC 1904</strain>
    </source>
</reference>
<dbReference type="AlphaFoldDB" id="A0AAE0PG98"/>
<accession>A0AAE0PG98</accession>
<dbReference type="Proteomes" id="UP001281003">
    <property type="component" value="Unassembled WGS sequence"/>
</dbReference>
<sequence length="230" mass="26857">MSQNPGQLTPKKWGEAMKQLYEGIYGNSAGFPSWPRDSIFPRPPPDVTETTIEAAYEKLWKWVYTPLETREEGYRLGYAIQVLSMINPIWVDVRDGVSRDEDLERLLVHLDYVLNIPDMENDENAKKLCDTVLQRLFPEGPDRIDREELKEDLDRYWGGEEVYEIEKYGAIRIALQNWARKELPFSEGMRQAKRDLAKGLDSSLPPWNMSEKNEDDWELRHSGSVNFKCQ</sequence>
<evidence type="ECO:0000313" key="1">
    <source>
        <dbReference type="EMBL" id="KAK3399380.1"/>
    </source>
</evidence>
<gene>
    <name evidence="1" type="ORF">B0T20DRAFT_409967</name>
</gene>
<proteinExistence type="predicted"/>
<evidence type="ECO:0000313" key="2">
    <source>
        <dbReference type="Proteomes" id="UP001281003"/>
    </source>
</evidence>
<dbReference type="EMBL" id="JAUTDP010000005">
    <property type="protein sequence ID" value="KAK3399380.1"/>
    <property type="molecule type" value="Genomic_DNA"/>
</dbReference>